<dbReference type="EMBL" id="JH816283">
    <property type="protein sequence ID" value="EKC34868.1"/>
    <property type="molecule type" value="Genomic_DNA"/>
</dbReference>
<evidence type="ECO:0000313" key="1">
    <source>
        <dbReference type="EMBL" id="EKC34868.1"/>
    </source>
</evidence>
<protein>
    <submittedName>
        <fullName evidence="1">Uncharacterized protein</fullName>
    </submittedName>
</protein>
<gene>
    <name evidence="1" type="ORF">CGI_10027574</name>
</gene>
<proteinExistence type="predicted"/>
<dbReference type="HOGENOM" id="CLU_2724694_0_0_1"/>
<accession>K1QLV0</accession>
<reference evidence="1" key="1">
    <citation type="journal article" date="2012" name="Nature">
        <title>The oyster genome reveals stress adaptation and complexity of shell formation.</title>
        <authorList>
            <person name="Zhang G."/>
            <person name="Fang X."/>
            <person name="Guo X."/>
            <person name="Li L."/>
            <person name="Luo R."/>
            <person name="Xu F."/>
            <person name="Yang P."/>
            <person name="Zhang L."/>
            <person name="Wang X."/>
            <person name="Qi H."/>
            <person name="Xiong Z."/>
            <person name="Que H."/>
            <person name="Xie Y."/>
            <person name="Holland P.W."/>
            <person name="Paps J."/>
            <person name="Zhu Y."/>
            <person name="Wu F."/>
            <person name="Chen Y."/>
            <person name="Wang J."/>
            <person name="Peng C."/>
            <person name="Meng J."/>
            <person name="Yang L."/>
            <person name="Liu J."/>
            <person name="Wen B."/>
            <person name="Zhang N."/>
            <person name="Huang Z."/>
            <person name="Zhu Q."/>
            <person name="Feng Y."/>
            <person name="Mount A."/>
            <person name="Hedgecock D."/>
            <person name="Xu Z."/>
            <person name="Liu Y."/>
            <person name="Domazet-Loso T."/>
            <person name="Du Y."/>
            <person name="Sun X."/>
            <person name="Zhang S."/>
            <person name="Liu B."/>
            <person name="Cheng P."/>
            <person name="Jiang X."/>
            <person name="Li J."/>
            <person name="Fan D."/>
            <person name="Wang W."/>
            <person name="Fu W."/>
            <person name="Wang T."/>
            <person name="Wang B."/>
            <person name="Zhang J."/>
            <person name="Peng Z."/>
            <person name="Li Y."/>
            <person name="Li N."/>
            <person name="Wang J."/>
            <person name="Chen M."/>
            <person name="He Y."/>
            <person name="Tan F."/>
            <person name="Song X."/>
            <person name="Zheng Q."/>
            <person name="Huang R."/>
            <person name="Yang H."/>
            <person name="Du X."/>
            <person name="Chen L."/>
            <person name="Yang M."/>
            <person name="Gaffney P.M."/>
            <person name="Wang S."/>
            <person name="Luo L."/>
            <person name="She Z."/>
            <person name="Ming Y."/>
            <person name="Huang W."/>
            <person name="Zhang S."/>
            <person name="Huang B."/>
            <person name="Zhang Y."/>
            <person name="Qu T."/>
            <person name="Ni P."/>
            <person name="Miao G."/>
            <person name="Wang J."/>
            <person name="Wang Q."/>
            <person name="Steinberg C.E."/>
            <person name="Wang H."/>
            <person name="Li N."/>
            <person name="Qian L."/>
            <person name="Zhang G."/>
            <person name="Li Y."/>
            <person name="Yang H."/>
            <person name="Liu X."/>
            <person name="Wang J."/>
            <person name="Yin Y."/>
            <person name="Wang J."/>
        </authorList>
    </citation>
    <scope>NUCLEOTIDE SEQUENCE [LARGE SCALE GENOMIC DNA]</scope>
    <source>
        <strain evidence="1">05x7-T-G4-1.051#20</strain>
    </source>
</reference>
<dbReference type="AlphaFoldDB" id="K1QLV0"/>
<organism evidence="1">
    <name type="scientific">Magallana gigas</name>
    <name type="common">Pacific oyster</name>
    <name type="synonym">Crassostrea gigas</name>
    <dbReference type="NCBI Taxonomy" id="29159"/>
    <lineage>
        <taxon>Eukaryota</taxon>
        <taxon>Metazoa</taxon>
        <taxon>Spiralia</taxon>
        <taxon>Lophotrochozoa</taxon>
        <taxon>Mollusca</taxon>
        <taxon>Bivalvia</taxon>
        <taxon>Autobranchia</taxon>
        <taxon>Pteriomorphia</taxon>
        <taxon>Ostreida</taxon>
        <taxon>Ostreoidea</taxon>
        <taxon>Ostreidae</taxon>
        <taxon>Magallana</taxon>
    </lineage>
</organism>
<name>K1QLV0_MAGGI</name>
<sequence>MDEIGLKMGETTVRKHLSNFILDIDTGCVFFKSSKVNEQHRRVLSKYELVAEIKENHAVDHRKSAAVYETIR</sequence>
<dbReference type="InParanoid" id="K1QLV0"/>